<organism evidence="2 4">
    <name type="scientific">Holdemania massiliensis</name>
    <dbReference type="NCBI Taxonomy" id="1468449"/>
    <lineage>
        <taxon>Bacteria</taxon>
        <taxon>Bacillati</taxon>
        <taxon>Bacillota</taxon>
        <taxon>Erysipelotrichia</taxon>
        <taxon>Erysipelotrichales</taxon>
        <taxon>Erysipelotrichaceae</taxon>
        <taxon>Holdemania</taxon>
    </lineage>
</organism>
<keyword evidence="5" id="KW-1185">Reference proteome</keyword>
<dbReference type="AlphaFoldDB" id="A0A6N7S7J4"/>
<feature type="transmembrane region" description="Helical" evidence="1">
    <location>
        <begin position="140"/>
        <end position="160"/>
    </location>
</feature>
<dbReference type="GeneID" id="42456833"/>
<evidence type="ECO:0000313" key="5">
    <source>
        <dbReference type="Proteomes" id="UP000480929"/>
    </source>
</evidence>
<dbReference type="Proteomes" id="UP000480929">
    <property type="component" value="Unassembled WGS sequence"/>
</dbReference>
<proteinExistence type="predicted"/>
<dbReference type="RefSeq" id="WP_147612173.1">
    <property type="nucleotide sequence ID" value="NZ_CABKSC010000002.1"/>
</dbReference>
<evidence type="ECO:0000313" key="2">
    <source>
        <dbReference type="EMBL" id="MSA89769.1"/>
    </source>
</evidence>
<feature type="transmembrane region" description="Helical" evidence="1">
    <location>
        <begin position="100"/>
        <end position="120"/>
    </location>
</feature>
<evidence type="ECO:0000313" key="4">
    <source>
        <dbReference type="Proteomes" id="UP000433575"/>
    </source>
</evidence>
<sequence>MHKYRLYNVLFPLWFFLFIPSTGFFILTFIGNIIIDTLVLFLGCRLNHQDFKSAWKKCFLWIFGFGYLSDFIGGALLMFISFSVGSSVAYAIQFNPYAHLLGFLITAAITVLSGGLIYLFNLKISFRRLPWTLSEKRKAALLLAILTAPYLFLFPSIILYR</sequence>
<keyword evidence="1" id="KW-0812">Transmembrane</keyword>
<dbReference type="OrthoDB" id="2085510at2"/>
<dbReference type="Proteomes" id="UP000433575">
    <property type="component" value="Unassembled WGS sequence"/>
</dbReference>
<name>A0A6N7S7J4_9FIRM</name>
<accession>A0A6N7S7J4</accession>
<keyword evidence="1" id="KW-0472">Membrane</keyword>
<protein>
    <submittedName>
        <fullName evidence="2">Uncharacterized protein</fullName>
    </submittedName>
</protein>
<comment type="caution">
    <text evidence="2">The sequence shown here is derived from an EMBL/GenBank/DDBJ whole genome shotgun (WGS) entry which is preliminary data.</text>
</comment>
<dbReference type="EMBL" id="WKPI01000017">
    <property type="protein sequence ID" value="MSC33524.1"/>
    <property type="molecule type" value="Genomic_DNA"/>
</dbReference>
<feature type="transmembrane region" description="Helical" evidence="1">
    <location>
        <begin position="13"/>
        <end position="46"/>
    </location>
</feature>
<gene>
    <name evidence="3" type="ORF">GKD88_10370</name>
    <name evidence="2" type="ORF">GKE08_10570</name>
</gene>
<evidence type="ECO:0000256" key="1">
    <source>
        <dbReference type="SAM" id="Phobius"/>
    </source>
</evidence>
<evidence type="ECO:0000313" key="3">
    <source>
        <dbReference type="EMBL" id="MSC33524.1"/>
    </source>
</evidence>
<dbReference type="EMBL" id="WKPJ01000015">
    <property type="protein sequence ID" value="MSA89769.1"/>
    <property type="molecule type" value="Genomic_DNA"/>
</dbReference>
<feature type="transmembrane region" description="Helical" evidence="1">
    <location>
        <begin position="58"/>
        <end position="80"/>
    </location>
</feature>
<keyword evidence="1" id="KW-1133">Transmembrane helix</keyword>
<reference evidence="4 5" key="1">
    <citation type="journal article" date="2019" name="Nat. Med.">
        <title>A library of human gut bacterial isolates paired with longitudinal multiomics data enables mechanistic microbiome research.</title>
        <authorList>
            <person name="Poyet M."/>
            <person name="Groussin M."/>
            <person name="Gibbons S.M."/>
            <person name="Avila-Pacheco J."/>
            <person name="Jiang X."/>
            <person name="Kearney S.M."/>
            <person name="Perrotta A.R."/>
            <person name="Berdy B."/>
            <person name="Zhao S."/>
            <person name="Lieberman T.D."/>
            <person name="Swanson P.K."/>
            <person name="Smith M."/>
            <person name="Roesemann S."/>
            <person name="Alexander J.E."/>
            <person name="Rich S.A."/>
            <person name="Livny J."/>
            <person name="Vlamakis H."/>
            <person name="Clish C."/>
            <person name="Bullock K."/>
            <person name="Deik A."/>
            <person name="Scott J."/>
            <person name="Pierce K.A."/>
            <person name="Xavier R.J."/>
            <person name="Alm E.J."/>
        </authorList>
    </citation>
    <scope>NUCLEOTIDE SEQUENCE [LARGE SCALE GENOMIC DNA]</scope>
    <source>
        <strain evidence="2 4">BIOML-A4</strain>
        <strain evidence="3 5">BIOML-A5</strain>
    </source>
</reference>